<evidence type="ECO:0000313" key="4">
    <source>
        <dbReference type="EMBL" id="WKK76067.2"/>
    </source>
</evidence>
<feature type="domain" description="Outer membrane protein beta-barrel" evidence="3">
    <location>
        <begin position="8"/>
        <end position="193"/>
    </location>
</feature>
<feature type="chain" id="PRO_5041368530" evidence="2">
    <location>
        <begin position="21"/>
        <end position="232"/>
    </location>
</feature>
<keyword evidence="1 2" id="KW-0732">Signal</keyword>
<dbReference type="Gene3D" id="2.40.160.20">
    <property type="match status" value="1"/>
</dbReference>
<keyword evidence="5" id="KW-1185">Reference proteome</keyword>
<protein>
    <submittedName>
        <fullName evidence="4">Outer membrane beta-barrel protein</fullName>
    </submittedName>
</protein>
<evidence type="ECO:0000256" key="2">
    <source>
        <dbReference type="SAM" id="SignalP"/>
    </source>
</evidence>
<dbReference type="RefSeq" id="WP_308350768.1">
    <property type="nucleotide sequence ID" value="NZ_CP129971.1"/>
</dbReference>
<dbReference type="PROSITE" id="PS51257">
    <property type="entry name" value="PROKAR_LIPOPROTEIN"/>
    <property type="match status" value="1"/>
</dbReference>
<reference evidence="4 5" key="1">
    <citation type="submission" date="2023-08" db="EMBL/GenBank/DDBJ databases">
        <title>Comparative genomics and taxonomic characterization of three novel marine species of genus Marivirga.</title>
        <authorList>
            <person name="Muhammad N."/>
            <person name="Kim S.-G."/>
        </authorList>
    </citation>
    <scope>NUCLEOTIDE SEQUENCE [LARGE SCALE GENOMIC DNA]</scope>
    <source>
        <strain evidence="4 5">BDSF4-3</strain>
    </source>
</reference>
<dbReference type="InterPro" id="IPR027385">
    <property type="entry name" value="Beta-barrel_OMP"/>
</dbReference>
<sequence>MRKQLMLLTALLLISCPIFAQEEDSGESSSGGMAGAGDLLFEVTGTPFSGTSLLDFSEFRARYFITEDMAVRLGMEMNLNNNQQTPDVVTNDSFYGLMPGFEYHFVNDGPFRSYVAGDLMWGQRIASRKSSTGPTVLGANFDPDPAFGPNPTPTSIIQNRAYNQFGFRASIGAEYYFGKRFYVGGEVGFQYLNRSNKEVFVDGESFQDATKTSFGYLDTSNILKIGFRFLNF</sequence>
<dbReference type="Proteomes" id="UP001230496">
    <property type="component" value="Chromosome"/>
</dbReference>
<organism evidence="4 5">
    <name type="scientific">Marivirga salinarum</name>
    <dbReference type="NCBI Taxonomy" id="3059078"/>
    <lineage>
        <taxon>Bacteria</taxon>
        <taxon>Pseudomonadati</taxon>
        <taxon>Bacteroidota</taxon>
        <taxon>Cytophagia</taxon>
        <taxon>Cytophagales</taxon>
        <taxon>Marivirgaceae</taxon>
        <taxon>Marivirga</taxon>
    </lineage>
</organism>
<dbReference type="EMBL" id="CP129971">
    <property type="protein sequence ID" value="WKK76067.2"/>
    <property type="molecule type" value="Genomic_DNA"/>
</dbReference>
<evidence type="ECO:0000259" key="3">
    <source>
        <dbReference type="Pfam" id="PF13505"/>
    </source>
</evidence>
<name>A0AA49GAL8_9BACT</name>
<gene>
    <name evidence="4" type="ORF">QYS49_01135</name>
</gene>
<accession>A0AA49GAL8</accession>
<evidence type="ECO:0000256" key="1">
    <source>
        <dbReference type="ARBA" id="ARBA00022729"/>
    </source>
</evidence>
<dbReference type="KEGG" id="msaa:QYS49_01135"/>
<dbReference type="AlphaFoldDB" id="A0AA49GAL8"/>
<proteinExistence type="predicted"/>
<feature type="signal peptide" evidence="2">
    <location>
        <begin position="1"/>
        <end position="20"/>
    </location>
</feature>
<dbReference type="Pfam" id="PF13505">
    <property type="entry name" value="OMP_b-brl"/>
    <property type="match status" value="1"/>
</dbReference>
<evidence type="ECO:0000313" key="5">
    <source>
        <dbReference type="Proteomes" id="UP001230496"/>
    </source>
</evidence>